<dbReference type="AlphaFoldDB" id="A0A371HM48"/>
<dbReference type="InterPro" id="IPR043502">
    <property type="entry name" value="DNA/RNA_pol_sf"/>
</dbReference>
<comment type="caution">
    <text evidence="1">The sequence shown here is derived from an EMBL/GenBank/DDBJ whole genome shotgun (WGS) entry which is preliminary data.</text>
</comment>
<dbReference type="OrthoDB" id="10055717at2759"/>
<dbReference type="SUPFAM" id="SSF56672">
    <property type="entry name" value="DNA/RNA polymerases"/>
    <property type="match status" value="1"/>
</dbReference>
<protein>
    <submittedName>
        <fullName evidence="1">Tf2-11</fullName>
    </submittedName>
</protein>
<gene>
    <name evidence="1" type="primary">Tf2-11</name>
    <name evidence="1" type="ORF">CR513_12493</name>
</gene>
<accession>A0A371HM48</accession>
<sequence>MPLSSLHSPSCYVPLLFVLYLPYFSKSFTTETNTLAMVLSNPKMAHLLAFFSKNMEMFVVTKAIKKWRQYLIGSLRNLISQTIQTAEQQKWASKLQGYHFEIFYKPGKANVVADSLSRPPIC</sequence>
<keyword evidence="2" id="KW-1185">Reference proteome</keyword>
<proteinExistence type="predicted"/>
<evidence type="ECO:0000313" key="2">
    <source>
        <dbReference type="Proteomes" id="UP000257109"/>
    </source>
</evidence>
<dbReference type="PANTHER" id="PTHR34072">
    <property type="entry name" value="ENZYMATIC POLYPROTEIN-RELATED"/>
    <property type="match status" value="1"/>
</dbReference>
<reference evidence="1" key="1">
    <citation type="submission" date="2018-05" db="EMBL/GenBank/DDBJ databases">
        <title>Draft genome of Mucuna pruriens seed.</title>
        <authorList>
            <person name="Nnadi N.E."/>
            <person name="Vos R."/>
            <person name="Hasami M.H."/>
            <person name="Devisetty U.K."/>
            <person name="Aguiy J.C."/>
        </authorList>
    </citation>
    <scope>NUCLEOTIDE SEQUENCE [LARGE SCALE GENOMIC DNA]</scope>
    <source>
        <strain evidence="1">JCA_2017</strain>
    </source>
</reference>
<feature type="non-terminal residue" evidence="1">
    <location>
        <position position="1"/>
    </location>
</feature>
<name>A0A371HM48_MUCPR</name>
<evidence type="ECO:0000313" key="1">
    <source>
        <dbReference type="EMBL" id="RDY03875.1"/>
    </source>
</evidence>
<dbReference type="PANTHER" id="PTHR34072:SF50">
    <property type="entry name" value="NUCLEOTIDYLTRANSFERASE, RIBONUCLEASE H"/>
    <property type="match status" value="1"/>
</dbReference>
<dbReference type="Proteomes" id="UP000257109">
    <property type="component" value="Unassembled WGS sequence"/>
</dbReference>
<dbReference type="EMBL" id="QJKJ01002190">
    <property type="protein sequence ID" value="RDY03875.1"/>
    <property type="molecule type" value="Genomic_DNA"/>
</dbReference>
<organism evidence="1 2">
    <name type="scientific">Mucuna pruriens</name>
    <name type="common">Velvet bean</name>
    <name type="synonym">Dolichos pruriens</name>
    <dbReference type="NCBI Taxonomy" id="157652"/>
    <lineage>
        <taxon>Eukaryota</taxon>
        <taxon>Viridiplantae</taxon>
        <taxon>Streptophyta</taxon>
        <taxon>Embryophyta</taxon>
        <taxon>Tracheophyta</taxon>
        <taxon>Spermatophyta</taxon>
        <taxon>Magnoliopsida</taxon>
        <taxon>eudicotyledons</taxon>
        <taxon>Gunneridae</taxon>
        <taxon>Pentapetalae</taxon>
        <taxon>rosids</taxon>
        <taxon>fabids</taxon>
        <taxon>Fabales</taxon>
        <taxon>Fabaceae</taxon>
        <taxon>Papilionoideae</taxon>
        <taxon>50 kb inversion clade</taxon>
        <taxon>NPAAA clade</taxon>
        <taxon>indigoferoid/millettioid clade</taxon>
        <taxon>Phaseoleae</taxon>
        <taxon>Mucuna</taxon>
    </lineage>
</organism>